<dbReference type="InterPro" id="IPR001466">
    <property type="entry name" value="Beta-lactam-related"/>
</dbReference>
<keyword evidence="2" id="KW-0378">Hydrolase</keyword>
<evidence type="ECO:0000313" key="3">
    <source>
        <dbReference type="Proteomes" id="UP000484015"/>
    </source>
</evidence>
<dbReference type="GO" id="GO:0016787">
    <property type="term" value="F:hydrolase activity"/>
    <property type="evidence" value="ECO:0007669"/>
    <property type="project" value="UniProtKB-KW"/>
</dbReference>
<protein>
    <submittedName>
        <fullName evidence="2">Serine hydrolase</fullName>
    </submittedName>
</protein>
<evidence type="ECO:0000259" key="1">
    <source>
        <dbReference type="Pfam" id="PF00144"/>
    </source>
</evidence>
<dbReference type="AlphaFoldDB" id="A0A6L6PV47"/>
<comment type="caution">
    <text evidence="2">The sequence shown here is derived from an EMBL/GenBank/DDBJ whole genome shotgun (WGS) entry which is preliminary data.</text>
</comment>
<dbReference type="SUPFAM" id="SSF56601">
    <property type="entry name" value="beta-lactamase/transpeptidase-like"/>
    <property type="match status" value="1"/>
</dbReference>
<dbReference type="Gene3D" id="3.40.710.10">
    <property type="entry name" value="DD-peptidase/beta-lactamase superfamily"/>
    <property type="match status" value="1"/>
</dbReference>
<dbReference type="Proteomes" id="UP000484015">
    <property type="component" value="Unassembled WGS sequence"/>
</dbReference>
<dbReference type="OrthoDB" id="9799367at2"/>
<dbReference type="InterPro" id="IPR050789">
    <property type="entry name" value="Diverse_Enzym_Activities"/>
</dbReference>
<dbReference type="InterPro" id="IPR012338">
    <property type="entry name" value="Beta-lactam/transpept-like"/>
</dbReference>
<accession>A0A6L6PV47</accession>
<name>A0A6L6PV47_9BURK</name>
<proteinExistence type="predicted"/>
<reference evidence="2 3" key="1">
    <citation type="submission" date="2019-11" db="EMBL/GenBank/DDBJ databases">
        <title>Type strains purchased from KCTC, JCM and DSMZ.</title>
        <authorList>
            <person name="Lu H."/>
        </authorList>
    </citation>
    <scope>NUCLEOTIDE SEQUENCE [LARGE SCALE GENOMIC DNA]</scope>
    <source>
        <strain evidence="2 3">KCTC 42409</strain>
    </source>
</reference>
<dbReference type="EMBL" id="WNLA01000001">
    <property type="protein sequence ID" value="MTW01370.1"/>
    <property type="molecule type" value="Genomic_DNA"/>
</dbReference>
<gene>
    <name evidence="2" type="ORF">GM668_04625</name>
</gene>
<dbReference type="Pfam" id="PF00144">
    <property type="entry name" value="Beta-lactamase"/>
    <property type="match status" value="1"/>
</dbReference>
<organism evidence="2 3">
    <name type="scientific">Pseudoduganella ginsengisoli</name>
    <dbReference type="NCBI Taxonomy" id="1462440"/>
    <lineage>
        <taxon>Bacteria</taxon>
        <taxon>Pseudomonadati</taxon>
        <taxon>Pseudomonadota</taxon>
        <taxon>Betaproteobacteria</taxon>
        <taxon>Burkholderiales</taxon>
        <taxon>Oxalobacteraceae</taxon>
        <taxon>Telluria group</taxon>
        <taxon>Pseudoduganella</taxon>
    </lineage>
</organism>
<sequence length="405" mass="44174">MDFPGNGPALPLRRRQMDRRSMLGIFATSFAASYVAPMAFAASGNWEEDFSRFMQDGLRKTGTAGVSVATVRNGRTQFVRGFGLADVQARTPVTPDTAFHIASVSKVVTGTAMMMLHEQGAFRLDDPIAPYLDFPVVHPAFPDTPITFRHLLSHTSGISDNVYNERNGDFPASGDPALQMRDFLAGYLSPNGRWYAQAGSFTESKPGATWAYSNVGITLLGYLAGRVNAERQGLDVLTQKRLFSPLGMRHTGWSLAAMGKAPLAQPYARLDHGLKALAPNGTPSWPAGLLRSSARDFARILEIFSGEGAVDGRRYLQQGTLATFLSPQPVAVDQNVQQALIWTLREQNGHLAMHYGGDMGADSVAALDLNKRVGALMFSNVTGNDEFRVFQKEAMERLLERARTA</sequence>
<evidence type="ECO:0000313" key="2">
    <source>
        <dbReference type="EMBL" id="MTW01370.1"/>
    </source>
</evidence>
<dbReference type="PANTHER" id="PTHR43283">
    <property type="entry name" value="BETA-LACTAMASE-RELATED"/>
    <property type="match status" value="1"/>
</dbReference>
<keyword evidence="3" id="KW-1185">Reference proteome</keyword>
<feature type="domain" description="Beta-lactamase-related" evidence="1">
    <location>
        <begin position="51"/>
        <end position="395"/>
    </location>
</feature>